<sequence>MFKPLTIVSIVFVFLMIGCKKEIAMPSDNSMLNNFNLHEATFEELKDISVKYHNFHYPPYDEKDSVISMISSEHQKQLDTLLQKIKVSRIITTDTTEVRLLLHTWGLSISGGYKEYLYSSKLVDDLKRYNEECILNPDLEKFLIKRITMEDLNQVAQRYSTNLELYRPIKGSWYIHLCREN</sequence>
<dbReference type="RefSeq" id="WP_234989527.1">
    <property type="nucleotide sequence ID" value="NZ_FUXE01000001.1"/>
</dbReference>
<reference evidence="2" key="1">
    <citation type="submission" date="2017-02" db="EMBL/GenBank/DDBJ databases">
        <authorList>
            <person name="Varghese N."/>
            <person name="Submissions S."/>
        </authorList>
    </citation>
    <scope>NUCLEOTIDE SEQUENCE [LARGE SCALE GENOMIC DNA]</scope>
    <source>
        <strain evidence="2">ATCC 51356</strain>
    </source>
</reference>
<dbReference type="EMBL" id="FUXE01000001">
    <property type="protein sequence ID" value="SJZ42465.1"/>
    <property type="molecule type" value="Genomic_DNA"/>
</dbReference>
<evidence type="ECO:0000313" key="2">
    <source>
        <dbReference type="Proteomes" id="UP000190121"/>
    </source>
</evidence>
<dbReference type="InterPro" id="IPR032541">
    <property type="entry name" value="DUF4948"/>
</dbReference>
<dbReference type="Pfam" id="PF16306">
    <property type="entry name" value="DUF4948"/>
    <property type="match status" value="1"/>
</dbReference>
<dbReference type="STRING" id="29524.SAMN02745171_00069"/>
<dbReference type="AlphaFoldDB" id="A0A1T4KJB4"/>
<proteinExistence type="predicted"/>
<organism evidence="1 2">
    <name type="scientific">Porphyromonas circumdentaria</name>
    <dbReference type="NCBI Taxonomy" id="29524"/>
    <lineage>
        <taxon>Bacteria</taxon>
        <taxon>Pseudomonadati</taxon>
        <taxon>Bacteroidota</taxon>
        <taxon>Bacteroidia</taxon>
        <taxon>Bacteroidales</taxon>
        <taxon>Porphyromonadaceae</taxon>
        <taxon>Porphyromonas</taxon>
    </lineage>
</organism>
<name>A0A1T4KJB4_9PORP</name>
<dbReference type="PROSITE" id="PS51257">
    <property type="entry name" value="PROKAR_LIPOPROTEIN"/>
    <property type="match status" value="1"/>
</dbReference>
<dbReference type="Proteomes" id="UP000190121">
    <property type="component" value="Unassembled WGS sequence"/>
</dbReference>
<evidence type="ECO:0000313" key="1">
    <source>
        <dbReference type="EMBL" id="SJZ42465.1"/>
    </source>
</evidence>
<protein>
    <recommendedName>
        <fullName evidence="3">Lipoprotein</fullName>
    </recommendedName>
</protein>
<gene>
    <name evidence="1" type="ORF">SAMN02745171_00069</name>
</gene>
<accession>A0A1T4KJB4</accession>
<evidence type="ECO:0008006" key="3">
    <source>
        <dbReference type="Google" id="ProtNLM"/>
    </source>
</evidence>
<keyword evidence="2" id="KW-1185">Reference proteome</keyword>